<reference evidence="2" key="1">
    <citation type="submission" date="2023-06" db="EMBL/GenBank/DDBJ databases">
        <title>Genome-scale phylogeny and comparative genomics of the fungal order Sordariales.</title>
        <authorList>
            <consortium name="Lawrence Berkeley National Laboratory"/>
            <person name="Hensen N."/>
            <person name="Bonometti L."/>
            <person name="Westerberg I."/>
            <person name="Brannstrom I.O."/>
            <person name="Guillou S."/>
            <person name="Cros-Aarteil S."/>
            <person name="Calhoun S."/>
            <person name="Haridas S."/>
            <person name="Kuo A."/>
            <person name="Mondo S."/>
            <person name="Pangilinan J."/>
            <person name="Riley R."/>
            <person name="LaButti K."/>
            <person name="Andreopoulos B."/>
            <person name="Lipzen A."/>
            <person name="Chen C."/>
            <person name="Yanf M."/>
            <person name="Daum C."/>
            <person name="Ng V."/>
            <person name="Clum A."/>
            <person name="Steindorff A."/>
            <person name="Ohm R."/>
            <person name="Martin F."/>
            <person name="Silar P."/>
            <person name="Natvig D."/>
            <person name="Lalanne C."/>
            <person name="Gautier V."/>
            <person name="Ament-velasquez S.L."/>
            <person name="Kruys A."/>
            <person name="Hutchinson M.I."/>
            <person name="Powell A.J."/>
            <person name="Barry K."/>
            <person name="Miller A.N."/>
            <person name="Grigoriev I.V."/>
            <person name="Debuchy R."/>
            <person name="Gladieux P."/>
            <person name="Thoren M.H."/>
            <person name="Johannesson H."/>
        </authorList>
    </citation>
    <scope>NUCLEOTIDE SEQUENCE</scope>
    <source>
        <strain evidence="2">SMH2392-1A</strain>
    </source>
</reference>
<sequence length="153" mass="16592">MNGGESGTREVTKDLRSGPTLAPPGGRQQPCPPSRSPYGAATARSSRQALGTVFLLWYLGVPVPGAPANPRYLRAPFSASTYTGLLLVRQPRVWLSLGSLDSRFARQRSGTQALWHSGSLVLAPPPSTPRPRLFLQMHHLTARVVDNRSRPIS</sequence>
<proteinExistence type="predicted"/>
<protein>
    <submittedName>
        <fullName evidence="2">Uncharacterized protein</fullName>
    </submittedName>
</protein>
<evidence type="ECO:0000313" key="2">
    <source>
        <dbReference type="EMBL" id="KAK0723004.1"/>
    </source>
</evidence>
<dbReference type="GeneID" id="85317234"/>
<accession>A0AA40E051</accession>
<feature type="compositionally biased region" description="Basic and acidic residues" evidence="1">
    <location>
        <begin position="7"/>
        <end position="16"/>
    </location>
</feature>
<evidence type="ECO:0000313" key="3">
    <source>
        <dbReference type="Proteomes" id="UP001172101"/>
    </source>
</evidence>
<evidence type="ECO:0000256" key="1">
    <source>
        <dbReference type="SAM" id="MobiDB-lite"/>
    </source>
</evidence>
<gene>
    <name evidence="2" type="ORF">B0T26DRAFT_244851</name>
</gene>
<dbReference type="RefSeq" id="XP_060298928.1">
    <property type="nucleotide sequence ID" value="XM_060433964.1"/>
</dbReference>
<dbReference type="EMBL" id="JAUIRO010000003">
    <property type="protein sequence ID" value="KAK0723004.1"/>
    <property type="molecule type" value="Genomic_DNA"/>
</dbReference>
<keyword evidence="3" id="KW-1185">Reference proteome</keyword>
<dbReference type="Proteomes" id="UP001172101">
    <property type="component" value="Unassembled WGS sequence"/>
</dbReference>
<dbReference type="AlphaFoldDB" id="A0AA40E051"/>
<organism evidence="2 3">
    <name type="scientific">Lasiosphaeria miniovina</name>
    <dbReference type="NCBI Taxonomy" id="1954250"/>
    <lineage>
        <taxon>Eukaryota</taxon>
        <taxon>Fungi</taxon>
        <taxon>Dikarya</taxon>
        <taxon>Ascomycota</taxon>
        <taxon>Pezizomycotina</taxon>
        <taxon>Sordariomycetes</taxon>
        <taxon>Sordariomycetidae</taxon>
        <taxon>Sordariales</taxon>
        <taxon>Lasiosphaeriaceae</taxon>
        <taxon>Lasiosphaeria</taxon>
    </lineage>
</organism>
<name>A0AA40E051_9PEZI</name>
<comment type="caution">
    <text evidence="2">The sequence shown here is derived from an EMBL/GenBank/DDBJ whole genome shotgun (WGS) entry which is preliminary data.</text>
</comment>
<feature type="region of interest" description="Disordered" evidence="1">
    <location>
        <begin position="1"/>
        <end position="43"/>
    </location>
</feature>